<dbReference type="InterPro" id="IPR019487">
    <property type="entry name" value="RAM_signalling_pathway_SOG2"/>
</dbReference>
<accession>A0A0L0NMF6</accession>
<reference evidence="1 2" key="1">
    <citation type="journal article" date="2015" name="BMC Genomics">
        <title>The genome of the truffle-parasite Tolypocladium ophioglossoides and the evolution of antifungal peptaibiotics.</title>
        <authorList>
            <person name="Quandt C.A."/>
            <person name="Bushley K.E."/>
            <person name="Spatafora J.W."/>
        </authorList>
    </citation>
    <scope>NUCLEOTIDE SEQUENCE [LARGE SCALE GENOMIC DNA]</scope>
    <source>
        <strain evidence="1 2">CBS 100239</strain>
    </source>
</reference>
<proteinExistence type="predicted"/>
<organism evidence="1 2">
    <name type="scientific">Tolypocladium ophioglossoides (strain CBS 100239)</name>
    <name type="common">Snaketongue truffleclub</name>
    <name type="synonym">Elaphocordyceps ophioglossoides</name>
    <dbReference type="NCBI Taxonomy" id="1163406"/>
    <lineage>
        <taxon>Eukaryota</taxon>
        <taxon>Fungi</taxon>
        <taxon>Dikarya</taxon>
        <taxon>Ascomycota</taxon>
        <taxon>Pezizomycotina</taxon>
        <taxon>Sordariomycetes</taxon>
        <taxon>Hypocreomycetidae</taxon>
        <taxon>Hypocreales</taxon>
        <taxon>Ophiocordycipitaceae</taxon>
        <taxon>Tolypocladium</taxon>
    </lineage>
</organism>
<keyword evidence="2" id="KW-1185">Reference proteome</keyword>
<evidence type="ECO:0000313" key="2">
    <source>
        <dbReference type="Proteomes" id="UP000036947"/>
    </source>
</evidence>
<name>A0A0L0NMF6_TOLOC</name>
<dbReference type="Pfam" id="PF10428">
    <property type="entry name" value="SOG2"/>
    <property type="match status" value="1"/>
</dbReference>
<dbReference type="Proteomes" id="UP000036947">
    <property type="component" value="Unassembled WGS sequence"/>
</dbReference>
<evidence type="ECO:0000313" key="1">
    <source>
        <dbReference type="EMBL" id="KND95223.1"/>
    </source>
</evidence>
<comment type="caution">
    <text evidence="1">The sequence shown here is derived from an EMBL/GenBank/DDBJ whole genome shotgun (WGS) entry which is preliminary data.</text>
</comment>
<gene>
    <name evidence="1" type="ORF">TOPH_00067</name>
</gene>
<dbReference type="AlphaFoldDB" id="A0A0L0NMF6"/>
<protein>
    <submittedName>
        <fullName evidence="1">Uncharacterized protein</fullName>
    </submittedName>
</protein>
<dbReference type="OrthoDB" id="1394818at2759"/>
<dbReference type="STRING" id="1163406.A0A0L0NMF6"/>
<sequence>MPVRPLRTLWCHHVATEPFRITRRTWKVTTDVDISSIQSSKRPVAIALASPRFGKALASLGIRESGSTSSAEDAHFGRISSSLQESADIILQTLSDFKAQLTVGFSKAPAHLRQDWKRLIVMCTGTITQTESMLSVIKRKDPNAKSQRNFWDMCVNFIESWTGLIQFMKSLEKIPLPPGTRTRLKPIQHSMKETGNAIVNSPWHDLFRHSSLGRAAFLPMPTPITPQSAALGPVMQATVPTTPKSAPFAAAFHGNVFERADALLANPGISLSRSGTMKKGHAILKSWSSVSS</sequence>
<dbReference type="EMBL" id="LFRF01000001">
    <property type="protein sequence ID" value="KND95223.1"/>
    <property type="molecule type" value="Genomic_DNA"/>
</dbReference>